<reference evidence="2" key="1">
    <citation type="submission" date="2021-01" db="EMBL/GenBank/DDBJ databases">
        <authorList>
            <person name="Corre E."/>
            <person name="Pelletier E."/>
            <person name="Niang G."/>
            <person name="Scheremetjew M."/>
            <person name="Finn R."/>
            <person name="Kale V."/>
            <person name="Holt S."/>
            <person name="Cochrane G."/>
            <person name="Meng A."/>
            <person name="Brown T."/>
            <person name="Cohen L."/>
        </authorList>
    </citation>
    <scope>NUCLEOTIDE SEQUENCE</scope>
    <source>
        <strain evidence="2">CCMP722</strain>
    </source>
</reference>
<evidence type="ECO:0000313" key="2">
    <source>
        <dbReference type="EMBL" id="CAD8680953.1"/>
    </source>
</evidence>
<dbReference type="Pfam" id="PF07818">
    <property type="entry name" value="HCNGP"/>
    <property type="match status" value="1"/>
</dbReference>
<sequence length="294" mass="31526">MSTGKRKASSSALTSLFASYGSDSDDEDGEIKEEGAGEGEEEENENHEEEDTTLALGRGGIVVYGGEEPGSSPASDRPNAQEPPTAAPTGPAVPLGPVEGMPMPSVDVVIEEKDESLNMARRLFPDMELPDKPEEACSEELQAKINKYLELKAQGRSINSELRKSKGYRNPDFLQKITKHFNIKELDSHFPKEVFDPEGYAEEDYFDKLVMADTRPKAGAKREFVTAGAQGGAVAQRPLVTRVEGVKPMAGIPPIAASLPTTAATAAVLQQQALQNLAAAQAAAVKPKSSKWDN</sequence>
<feature type="region of interest" description="Disordered" evidence="1">
    <location>
        <begin position="1"/>
        <end position="100"/>
    </location>
</feature>
<name>A0A7S0WS14_9CHLO</name>
<dbReference type="AlphaFoldDB" id="A0A7S0WS14"/>
<evidence type="ECO:0008006" key="3">
    <source>
        <dbReference type="Google" id="ProtNLM"/>
    </source>
</evidence>
<organism evidence="2">
    <name type="scientific">Pyramimonas obovata</name>
    <dbReference type="NCBI Taxonomy" id="1411642"/>
    <lineage>
        <taxon>Eukaryota</taxon>
        <taxon>Viridiplantae</taxon>
        <taxon>Chlorophyta</taxon>
        <taxon>Pyramimonadophyceae</taxon>
        <taxon>Pyramimonadales</taxon>
        <taxon>Pyramimonadaceae</taxon>
        <taxon>Pyramimonas</taxon>
        <taxon>Pyramimonas incertae sedis</taxon>
    </lineage>
</organism>
<accession>A0A7S0WS14</accession>
<feature type="compositionally biased region" description="Low complexity" evidence="1">
    <location>
        <begin position="83"/>
        <end position="98"/>
    </location>
</feature>
<dbReference type="GO" id="GO:0006355">
    <property type="term" value="P:regulation of DNA-templated transcription"/>
    <property type="evidence" value="ECO:0007669"/>
    <property type="project" value="InterPro"/>
</dbReference>
<dbReference type="InterPro" id="IPR012479">
    <property type="entry name" value="SAP30BP"/>
</dbReference>
<dbReference type="EMBL" id="HBFA01030262">
    <property type="protein sequence ID" value="CAD8680953.1"/>
    <property type="molecule type" value="Transcribed_RNA"/>
</dbReference>
<feature type="compositionally biased region" description="Low complexity" evidence="1">
    <location>
        <begin position="9"/>
        <end position="22"/>
    </location>
</feature>
<dbReference type="PANTHER" id="PTHR13464">
    <property type="entry name" value="TRANSCRIPTIONAL REGULATOR PROTEIN HCNGP"/>
    <property type="match status" value="1"/>
</dbReference>
<dbReference type="PANTHER" id="PTHR13464:SF0">
    <property type="entry name" value="SAP30-BINDING PROTEIN"/>
    <property type="match status" value="1"/>
</dbReference>
<gene>
    <name evidence="2" type="ORF">POBO1169_LOCUS15257</name>
</gene>
<dbReference type="GO" id="GO:0005634">
    <property type="term" value="C:nucleus"/>
    <property type="evidence" value="ECO:0007669"/>
    <property type="project" value="TreeGrafter"/>
</dbReference>
<protein>
    <recommendedName>
        <fullName evidence="3">SAP30-binding protein</fullName>
    </recommendedName>
</protein>
<evidence type="ECO:0000256" key="1">
    <source>
        <dbReference type="SAM" id="MobiDB-lite"/>
    </source>
</evidence>
<proteinExistence type="predicted"/>
<feature type="compositionally biased region" description="Acidic residues" evidence="1">
    <location>
        <begin position="23"/>
        <end position="52"/>
    </location>
</feature>